<dbReference type="EMBL" id="JAVYJV010000023">
    <property type="protein sequence ID" value="KAK4339041.1"/>
    <property type="molecule type" value="Genomic_DNA"/>
</dbReference>
<protein>
    <submittedName>
        <fullName evidence="2">Uncharacterized protein</fullName>
    </submittedName>
</protein>
<sequence length="128" mass="13812">MMAPSGAGRMTTLPLPFSRVFRPDSKSAEPGEEINSRPSRGVGRRLPGSSSPGISGESLFRDLEQPGGEPAQNIPPVEPPVEERVEVSDLKLRVRLFLSTFSERSLRTEVVIKVIDALGIDAATRKSG</sequence>
<evidence type="ECO:0000313" key="2">
    <source>
        <dbReference type="EMBL" id="KAK4339041.1"/>
    </source>
</evidence>
<feature type="region of interest" description="Disordered" evidence="1">
    <location>
        <begin position="1"/>
        <end position="80"/>
    </location>
</feature>
<gene>
    <name evidence="2" type="ORF">RND71_040503</name>
</gene>
<proteinExistence type="predicted"/>
<reference evidence="2" key="1">
    <citation type="submission" date="2023-12" db="EMBL/GenBank/DDBJ databases">
        <title>Genome assembly of Anisodus tanguticus.</title>
        <authorList>
            <person name="Wang Y.-J."/>
        </authorList>
    </citation>
    <scope>NUCLEOTIDE SEQUENCE</scope>
    <source>
        <strain evidence="2">KB-2021</strain>
        <tissue evidence="2">Leaf</tissue>
    </source>
</reference>
<dbReference type="AlphaFoldDB" id="A0AAE1UTE9"/>
<keyword evidence="3" id="KW-1185">Reference proteome</keyword>
<name>A0AAE1UTE9_9SOLA</name>
<comment type="caution">
    <text evidence="2">The sequence shown here is derived from an EMBL/GenBank/DDBJ whole genome shotgun (WGS) entry which is preliminary data.</text>
</comment>
<dbReference type="Proteomes" id="UP001291623">
    <property type="component" value="Unassembled WGS sequence"/>
</dbReference>
<evidence type="ECO:0000256" key="1">
    <source>
        <dbReference type="SAM" id="MobiDB-lite"/>
    </source>
</evidence>
<organism evidence="2 3">
    <name type="scientific">Anisodus tanguticus</name>
    <dbReference type="NCBI Taxonomy" id="243964"/>
    <lineage>
        <taxon>Eukaryota</taxon>
        <taxon>Viridiplantae</taxon>
        <taxon>Streptophyta</taxon>
        <taxon>Embryophyta</taxon>
        <taxon>Tracheophyta</taxon>
        <taxon>Spermatophyta</taxon>
        <taxon>Magnoliopsida</taxon>
        <taxon>eudicotyledons</taxon>
        <taxon>Gunneridae</taxon>
        <taxon>Pentapetalae</taxon>
        <taxon>asterids</taxon>
        <taxon>lamiids</taxon>
        <taxon>Solanales</taxon>
        <taxon>Solanaceae</taxon>
        <taxon>Solanoideae</taxon>
        <taxon>Hyoscyameae</taxon>
        <taxon>Anisodus</taxon>
    </lineage>
</organism>
<evidence type="ECO:0000313" key="3">
    <source>
        <dbReference type="Proteomes" id="UP001291623"/>
    </source>
</evidence>
<accession>A0AAE1UTE9</accession>
<feature type="compositionally biased region" description="Low complexity" evidence="1">
    <location>
        <begin position="36"/>
        <end position="58"/>
    </location>
</feature>